<reference evidence="2 3" key="1">
    <citation type="submission" date="2018-06" db="EMBL/GenBank/DDBJ databases">
        <title>WGS assembly of Brassica rapa FPsc.</title>
        <authorList>
            <person name="Bowman J."/>
            <person name="Kohchi T."/>
            <person name="Yamato K."/>
            <person name="Jenkins J."/>
            <person name="Shu S."/>
            <person name="Ishizaki K."/>
            <person name="Yamaoka S."/>
            <person name="Nishihama R."/>
            <person name="Nakamura Y."/>
            <person name="Berger F."/>
            <person name="Adam C."/>
            <person name="Aki S."/>
            <person name="Althoff F."/>
            <person name="Araki T."/>
            <person name="Arteaga-Vazquez M."/>
            <person name="Balasubrmanian S."/>
            <person name="Bauer D."/>
            <person name="Boehm C."/>
            <person name="Briginshaw L."/>
            <person name="Caballero-Perez J."/>
            <person name="Catarino B."/>
            <person name="Chen F."/>
            <person name="Chiyoda S."/>
            <person name="Chovatia M."/>
            <person name="Davies K."/>
            <person name="Delmans M."/>
            <person name="Demura T."/>
            <person name="Dierschke T."/>
            <person name="Dolan L."/>
            <person name="Dorantes-Acosta A."/>
            <person name="Eklund D."/>
            <person name="Florent S."/>
            <person name="Flores-Sandoval E."/>
            <person name="Fujiyama A."/>
            <person name="Fukuzawa H."/>
            <person name="Galik B."/>
            <person name="Grimanelli D."/>
            <person name="Grimwood J."/>
            <person name="Grossniklaus U."/>
            <person name="Hamada T."/>
            <person name="Haseloff J."/>
            <person name="Hetherington A."/>
            <person name="Higo A."/>
            <person name="Hirakawa Y."/>
            <person name="Hundley H."/>
            <person name="Ikeda Y."/>
            <person name="Inoue K."/>
            <person name="Inoue S."/>
            <person name="Ishida S."/>
            <person name="Jia Q."/>
            <person name="Kakita M."/>
            <person name="Kanazawa T."/>
            <person name="Kawai Y."/>
            <person name="Kawashima T."/>
            <person name="Kennedy M."/>
            <person name="Kinose K."/>
            <person name="Kinoshita T."/>
            <person name="Kohara Y."/>
            <person name="Koide E."/>
            <person name="Komatsu K."/>
            <person name="Kopischke S."/>
            <person name="Kubo M."/>
            <person name="Kyozuka J."/>
            <person name="Lagercrantz U."/>
            <person name="Lin S."/>
            <person name="Lindquist E."/>
            <person name="Lipzen A."/>
            <person name="Lu C."/>
            <person name="Luna E."/>
            <person name="Martienssen R."/>
            <person name="Minamino N."/>
            <person name="Mizutani M."/>
            <person name="Mizutani M."/>
            <person name="Mochizuki N."/>
            <person name="Monte I."/>
            <person name="Mosher R."/>
            <person name="Nagasaki H."/>
            <person name="Nakagami H."/>
            <person name="Naramoto S."/>
            <person name="Nishitani K."/>
            <person name="Ohtani M."/>
            <person name="Okamoto T."/>
            <person name="Okumura M."/>
            <person name="Phillips J."/>
            <person name="Pollak B."/>
            <person name="Reinders A."/>
            <person name="Roevekamp M."/>
            <person name="Sano R."/>
            <person name="Sawa S."/>
            <person name="Schmid M."/>
            <person name="Shirakawa M."/>
            <person name="Solano R."/>
            <person name="Spunde A."/>
            <person name="Suetsugu N."/>
            <person name="Sugano S."/>
            <person name="Sugiyama A."/>
            <person name="Sun R."/>
            <person name="Suzuki Y."/>
            <person name="Takenaka M."/>
            <person name="Takezawa D."/>
            <person name="Tomogane H."/>
            <person name="Tsuzuki M."/>
            <person name="Ueda T."/>
            <person name="Umeda M."/>
            <person name="Ward J."/>
            <person name="Watanabe Y."/>
            <person name="Yazaki K."/>
            <person name="Yokoyama R."/>
            <person name="Yoshitake Y."/>
            <person name="Yotsui I."/>
            <person name="Zachgo S."/>
            <person name="Schmutz J."/>
        </authorList>
    </citation>
    <scope>NUCLEOTIDE SEQUENCE [LARGE SCALE GENOMIC DNA]</scope>
    <source>
        <strain evidence="3">cv. B-3</strain>
    </source>
</reference>
<evidence type="ECO:0000256" key="1">
    <source>
        <dbReference type="SAM" id="MobiDB-lite"/>
    </source>
</evidence>
<dbReference type="Proteomes" id="UP000264353">
    <property type="component" value="Chromosome A10"/>
</dbReference>
<dbReference type="AlphaFoldDB" id="A0A397XL59"/>
<evidence type="ECO:0000313" key="2">
    <source>
        <dbReference type="EMBL" id="RID41751.1"/>
    </source>
</evidence>
<protein>
    <submittedName>
        <fullName evidence="2">Uncharacterized protein</fullName>
    </submittedName>
</protein>
<feature type="region of interest" description="Disordered" evidence="1">
    <location>
        <begin position="1"/>
        <end position="20"/>
    </location>
</feature>
<name>A0A397XL59_BRACM</name>
<proteinExistence type="predicted"/>
<dbReference type="EMBL" id="CM010637">
    <property type="protein sequence ID" value="RID41751.1"/>
    <property type="molecule type" value="Genomic_DNA"/>
</dbReference>
<evidence type="ECO:0000313" key="3">
    <source>
        <dbReference type="Proteomes" id="UP000264353"/>
    </source>
</evidence>
<sequence>MNLNVSVTDPKHPPIRPKHKGEVSCVFRRRIRVSEQHRSFVFSGLNTKLNVEPISKPTRSNGKHFVLIRGHVSNGWRHNCCAVIPCGGP</sequence>
<organism evidence="2 3">
    <name type="scientific">Brassica campestris</name>
    <name type="common">Field mustard</name>
    <dbReference type="NCBI Taxonomy" id="3711"/>
    <lineage>
        <taxon>Eukaryota</taxon>
        <taxon>Viridiplantae</taxon>
        <taxon>Streptophyta</taxon>
        <taxon>Embryophyta</taxon>
        <taxon>Tracheophyta</taxon>
        <taxon>Spermatophyta</taxon>
        <taxon>Magnoliopsida</taxon>
        <taxon>eudicotyledons</taxon>
        <taxon>Gunneridae</taxon>
        <taxon>Pentapetalae</taxon>
        <taxon>rosids</taxon>
        <taxon>malvids</taxon>
        <taxon>Brassicales</taxon>
        <taxon>Brassicaceae</taxon>
        <taxon>Brassiceae</taxon>
        <taxon>Brassica</taxon>
    </lineage>
</organism>
<gene>
    <name evidence="2" type="ORF">BRARA_J01686</name>
</gene>
<accession>A0A397XL59</accession>